<proteinExistence type="predicted"/>
<evidence type="ECO:0000313" key="1">
    <source>
        <dbReference type="EMBL" id="SHI59371.1"/>
    </source>
</evidence>
<organism evidence="1 2">
    <name type="scientific">Hymenobacter daecheongensis DSM 21074</name>
    <dbReference type="NCBI Taxonomy" id="1121955"/>
    <lineage>
        <taxon>Bacteria</taxon>
        <taxon>Pseudomonadati</taxon>
        <taxon>Bacteroidota</taxon>
        <taxon>Cytophagia</taxon>
        <taxon>Cytophagales</taxon>
        <taxon>Hymenobacteraceae</taxon>
        <taxon>Hymenobacter</taxon>
    </lineage>
</organism>
<name>A0A1M6CEU5_9BACT</name>
<reference evidence="1 2" key="1">
    <citation type="submission" date="2016-11" db="EMBL/GenBank/DDBJ databases">
        <authorList>
            <person name="Jaros S."/>
            <person name="Januszkiewicz K."/>
            <person name="Wedrychowicz H."/>
        </authorList>
    </citation>
    <scope>NUCLEOTIDE SEQUENCE [LARGE SCALE GENOMIC DNA]</scope>
    <source>
        <strain evidence="1 2">DSM 21074</strain>
    </source>
</reference>
<dbReference type="Gene3D" id="3.40.1350.10">
    <property type="match status" value="1"/>
</dbReference>
<accession>A0A1M6CEU5</accession>
<sequence length="159" mass="18521">MNNEYDWSRLKPLQVGRFAEYFVKMKCALYGFDIYSSEVDDKGIDFVLRVNGESYYDIQVKSIRNSGYIFFPKWSFESRRNLYAAVVILTHGKEPDCYLIPSWAWENENALFRDRNYGDGMKSKPEWGLNISQKNMPLLREYSFANVAATLQAPVPKNG</sequence>
<dbReference type="InterPro" id="IPR011856">
    <property type="entry name" value="tRNA_endonuc-like_dom_sf"/>
</dbReference>
<evidence type="ECO:0008006" key="3">
    <source>
        <dbReference type="Google" id="ProtNLM"/>
    </source>
</evidence>
<evidence type="ECO:0000313" key="2">
    <source>
        <dbReference type="Proteomes" id="UP000184418"/>
    </source>
</evidence>
<dbReference type="RefSeq" id="WP_073106370.1">
    <property type="nucleotide sequence ID" value="NZ_FQYN01000002.1"/>
</dbReference>
<dbReference type="Proteomes" id="UP000184418">
    <property type="component" value="Unassembled WGS sequence"/>
</dbReference>
<dbReference type="STRING" id="1121955.SAMN02745146_1127"/>
<keyword evidence="2" id="KW-1185">Reference proteome</keyword>
<dbReference type="GO" id="GO:0003676">
    <property type="term" value="F:nucleic acid binding"/>
    <property type="evidence" value="ECO:0007669"/>
    <property type="project" value="InterPro"/>
</dbReference>
<protein>
    <recommendedName>
        <fullName evidence="3">DUF4365 domain-containing protein</fullName>
    </recommendedName>
</protein>
<dbReference type="EMBL" id="FQYN01000002">
    <property type="protein sequence ID" value="SHI59371.1"/>
    <property type="molecule type" value="Genomic_DNA"/>
</dbReference>
<dbReference type="AlphaFoldDB" id="A0A1M6CEU5"/>
<gene>
    <name evidence="1" type="ORF">SAMN02745146_1127</name>
</gene>
<dbReference type="OrthoDB" id="6997828at2"/>